<name>A0AAU9KRA2_9STRA</name>
<gene>
    <name evidence="6" type="ORF">PBS003_LOCUS3592</name>
</gene>
<dbReference type="SUPFAM" id="SSF56112">
    <property type="entry name" value="Protein kinase-like (PK-like)"/>
    <property type="match status" value="1"/>
</dbReference>
<accession>A0AAU9KRA2</accession>
<dbReference type="InterPro" id="IPR051681">
    <property type="entry name" value="Ser/Thr_Kinases-Pseudokinases"/>
</dbReference>
<keyword evidence="4" id="KW-0812">Transmembrane</keyword>
<sequence length="976" mass="107367">MSTSGNENTMDYTTSSDYGNTMEYTTSSDYGNVPLLYAKLIAQLFSTLMSAFVGARHILQVVALKKQVRARRQLQTPILASADHGPYHPSASECYHGRTCDAYVQPTPPIFSSILNTVPLSSHQSCQATSTHVNAADEYRRNRLASFLVRERENALYAPIGGPDFITNESDDDRPRVSVASRILRVMCMTDFVFSVSGLVVTAVELWLPRAGNSFQLMFWAKAPHWCSQIASFCWVATLLLYIAKHRNRASFDVAIAHAIIWMVIVFYWILELYSSYYDTKGFVNAAKIIWKIMAVGCFLIISFCWLDFARRWRKQERRKGAYVVSKLASYTVAFFVFVGPIVITDLALGLHSSGIVMDTCSVNLAMWPFANAVIYLTKPTLCLKIFQAKPSRGLQGQYDSTDGQQANGLGRLGSRRFLSGGNGSAGAPNGIVGSGNTGDTSQKLLMSPSHHELKGLEIGDKIGEGVAVVYLGKWRGANVAVKMKAVLAALESAAGLAEFQHACNVEIQAEAEVMRGLCHPNIVLFMEAGFYRGSICIISEYCARGSLRDVLKQQAPDVKNLNWPTKLRLALGISHGIQYLHNANPPMIHRDLKSPNVLVDDSWHAKIADFGTLRFSEIVSSAAQLQSSQTKKKSSVKTPVVEMTGLVGTTRWMAPEVMRGERIYTSKVDIYSLALILWELIEGKLPFENTRWNYEVEDFVLKGIRPNIRSDLCPLRWKLLIVTCWQADPRERPTIQQVINSLQRIGREEVWDPTGPRFTGVSQLGISMSSSVSQSVSSSSCLDSPHATGPIGGFDRRNFPVALDENHASESDLSAESFAEEFSYVPTLDSLASPSILGVSNGGIFKSSKSSRSRSRHGSMDTSASSRLSAWSTTSSTVSMGVNDSGHFGPTSRSIGMNDLSASSVSVNTLHGSTSSSASGRSMGSSRTPKIKKKRPEWRRRTDTIEETQPTDHINLASQTFIESSPNGTSFIVNI</sequence>
<feature type="transmembrane region" description="Helical" evidence="4">
    <location>
        <begin position="250"/>
        <end position="269"/>
    </location>
</feature>
<feature type="compositionally biased region" description="Low complexity" evidence="3">
    <location>
        <begin position="913"/>
        <end position="927"/>
    </location>
</feature>
<feature type="region of interest" description="Disordered" evidence="3">
    <location>
        <begin position="844"/>
        <end position="871"/>
    </location>
</feature>
<evidence type="ECO:0000256" key="3">
    <source>
        <dbReference type="SAM" id="MobiDB-lite"/>
    </source>
</evidence>
<evidence type="ECO:0000313" key="6">
    <source>
        <dbReference type="EMBL" id="CAH0476827.1"/>
    </source>
</evidence>
<feature type="transmembrane region" description="Helical" evidence="4">
    <location>
        <begin position="223"/>
        <end position="243"/>
    </location>
</feature>
<proteinExistence type="predicted"/>
<dbReference type="Proteomes" id="UP001160483">
    <property type="component" value="Unassembled WGS sequence"/>
</dbReference>
<dbReference type="PROSITE" id="PS00108">
    <property type="entry name" value="PROTEIN_KINASE_ST"/>
    <property type="match status" value="1"/>
</dbReference>
<dbReference type="PANTHER" id="PTHR44329:SF298">
    <property type="entry name" value="MIXED LINEAGE KINASE DOMAIN-LIKE PROTEIN"/>
    <property type="match status" value="1"/>
</dbReference>
<keyword evidence="2" id="KW-0067">ATP-binding</keyword>
<dbReference type="PANTHER" id="PTHR44329">
    <property type="entry name" value="SERINE/THREONINE-PROTEIN KINASE TNNI3K-RELATED"/>
    <property type="match status" value="1"/>
</dbReference>
<keyword evidence="4" id="KW-0472">Membrane</keyword>
<comment type="caution">
    <text evidence="6">The sequence shown here is derived from an EMBL/GenBank/DDBJ whole genome shotgun (WGS) entry which is preliminary data.</text>
</comment>
<keyword evidence="4" id="KW-1133">Transmembrane helix</keyword>
<reference evidence="6" key="1">
    <citation type="submission" date="2021-11" db="EMBL/GenBank/DDBJ databases">
        <authorList>
            <person name="Islam A."/>
            <person name="Islam S."/>
            <person name="Flora M.S."/>
            <person name="Rahman M."/>
            <person name="Ziaur R.M."/>
            <person name="Epstein J.H."/>
            <person name="Hassan M."/>
            <person name="Klassen M."/>
            <person name="Woodard K."/>
            <person name="Webb A."/>
            <person name="Webby R.J."/>
            <person name="El Zowalaty M.E."/>
        </authorList>
    </citation>
    <scope>NUCLEOTIDE SEQUENCE</scope>
    <source>
        <strain evidence="6">Pbs3</strain>
    </source>
</reference>
<feature type="compositionally biased region" description="Basic residues" evidence="3">
    <location>
        <begin position="930"/>
        <end position="939"/>
    </location>
</feature>
<evidence type="ECO:0000259" key="5">
    <source>
        <dbReference type="PROSITE" id="PS50011"/>
    </source>
</evidence>
<dbReference type="CDD" id="cd13999">
    <property type="entry name" value="STKc_MAP3K-like"/>
    <property type="match status" value="1"/>
</dbReference>
<dbReference type="PROSITE" id="PS50011">
    <property type="entry name" value="PROTEIN_KINASE_DOM"/>
    <property type="match status" value="1"/>
</dbReference>
<dbReference type="AlphaFoldDB" id="A0AAU9KRA2"/>
<dbReference type="InterPro" id="IPR001245">
    <property type="entry name" value="Ser-Thr/Tyr_kinase_cat_dom"/>
</dbReference>
<dbReference type="GO" id="GO:0004674">
    <property type="term" value="F:protein serine/threonine kinase activity"/>
    <property type="evidence" value="ECO:0007669"/>
    <property type="project" value="TreeGrafter"/>
</dbReference>
<evidence type="ECO:0000313" key="7">
    <source>
        <dbReference type="Proteomes" id="UP001160483"/>
    </source>
</evidence>
<feature type="transmembrane region" description="Helical" evidence="4">
    <location>
        <begin position="289"/>
        <end position="307"/>
    </location>
</feature>
<keyword evidence="1" id="KW-0547">Nucleotide-binding</keyword>
<protein>
    <recommendedName>
        <fullName evidence="5">Protein kinase domain-containing protein</fullName>
    </recommendedName>
</protein>
<evidence type="ECO:0000256" key="4">
    <source>
        <dbReference type="SAM" id="Phobius"/>
    </source>
</evidence>
<evidence type="ECO:0000256" key="2">
    <source>
        <dbReference type="ARBA" id="ARBA00022840"/>
    </source>
</evidence>
<evidence type="ECO:0000256" key="1">
    <source>
        <dbReference type="ARBA" id="ARBA00022741"/>
    </source>
</evidence>
<organism evidence="6 7">
    <name type="scientific">Peronospora belbahrii</name>
    <dbReference type="NCBI Taxonomy" id="622444"/>
    <lineage>
        <taxon>Eukaryota</taxon>
        <taxon>Sar</taxon>
        <taxon>Stramenopiles</taxon>
        <taxon>Oomycota</taxon>
        <taxon>Peronosporomycetes</taxon>
        <taxon>Peronosporales</taxon>
        <taxon>Peronosporaceae</taxon>
        <taxon>Peronospora</taxon>
    </lineage>
</organism>
<dbReference type="InterPro" id="IPR008271">
    <property type="entry name" value="Ser/Thr_kinase_AS"/>
</dbReference>
<feature type="transmembrane region" description="Helical" evidence="4">
    <location>
        <begin position="40"/>
        <end position="64"/>
    </location>
</feature>
<dbReference type="EMBL" id="CAKKTJ010000163">
    <property type="protein sequence ID" value="CAH0476827.1"/>
    <property type="molecule type" value="Genomic_DNA"/>
</dbReference>
<feature type="region of interest" description="Disordered" evidence="3">
    <location>
        <begin position="907"/>
        <end position="949"/>
    </location>
</feature>
<dbReference type="Gene3D" id="1.10.510.10">
    <property type="entry name" value="Transferase(Phosphotransferase) domain 1"/>
    <property type="match status" value="1"/>
</dbReference>
<dbReference type="Pfam" id="PF07714">
    <property type="entry name" value="PK_Tyr_Ser-Thr"/>
    <property type="match status" value="1"/>
</dbReference>
<dbReference type="GO" id="GO:0005524">
    <property type="term" value="F:ATP binding"/>
    <property type="evidence" value="ECO:0007669"/>
    <property type="project" value="UniProtKB-KW"/>
</dbReference>
<feature type="domain" description="Protein kinase" evidence="5">
    <location>
        <begin position="457"/>
        <end position="746"/>
    </location>
</feature>
<dbReference type="InterPro" id="IPR000719">
    <property type="entry name" value="Prot_kinase_dom"/>
</dbReference>
<dbReference type="SMART" id="SM00220">
    <property type="entry name" value="S_TKc"/>
    <property type="match status" value="1"/>
</dbReference>
<feature type="transmembrane region" description="Helical" evidence="4">
    <location>
        <begin position="328"/>
        <end position="351"/>
    </location>
</feature>
<dbReference type="InterPro" id="IPR011009">
    <property type="entry name" value="Kinase-like_dom_sf"/>
</dbReference>
<feature type="transmembrane region" description="Helical" evidence="4">
    <location>
        <begin position="183"/>
        <end position="203"/>
    </location>
</feature>